<dbReference type="STRING" id="1121485.GCA_000426485_00176"/>
<dbReference type="OrthoDB" id="9816001at2"/>
<accession>A0A4Y8L9F7</accession>
<dbReference type="InterPro" id="IPR039329">
    <property type="entry name" value="SIAE"/>
</dbReference>
<evidence type="ECO:0000313" key="5">
    <source>
        <dbReference type="Proteomes" id="UP000297861"/>
    </source>
</evidence>
<feature type="chain" id="PRO_5021352023" evidence="2">
    <location>
        <begin position="23"/>
        <end position="644"/>
    </location>
</feature>
<keyword evidence="5" id="KW-1185">Reference proteome</keyword>
<dbReference type="InterPro" id="IPR036514">
    <property type="entry name" value="SGNH_hydro_sf"/>
</dbReference>
<comment type="caution">
    <text evidence="4">The sequence shown here is derived from an EMBL/GenBank/DDBJ whole genome shotgun (WGS) entry which is preliminary data.</text>
</comment>
<dbReference type="EMBL" id="SOML01000001">
    <property type="protein sequence ID" value="TFD98977.1"/>
    <property type="molecule type" value="Genomic_DNA"/>
</dbReference>
<dbReference type="Pfam" id="PF03629">
    <property type="entry name" value="SASA"/>
    <property type="match status" value="2"/>
</dbReference>
<dbReference type="Gene3D" id="3.40.50.1110">
    <property type="entry name" value="SGNH hydrolase"/>
    <property type="match status" value="2"/>
</dbReference>
<feature type="domain" description="Sialate O-acetylesterase" evidence="3">
    <location>
        <begin position="107"/>
        <end position="234"/>
    </location>
</feature>
<dbReference type="PANTHER" id="PTHR22901:SF0">
    <property type="entry name" value="SIALATE O-ACETYLESTERASE"/>
    <property type="match status" value="1"/>
</dbReference>
<dbReference type="RefSeq" id="WP_134435379.1">
    <property type="nucleotide sequence ID" value="NZ_SOML01000001.1"/>
</dbReference>
<protein>
    <submittedName>
        <fullName evidence="4">9-O-acetylesterase</fullName>
    </submittedName>
</protein>
<evidence type="ECO:0000256" key="1">
    <source>
        <dbReference type="ARBA" id="ARBA00022801"/>
    </source>
</evidence>
<organism evidence="4 5">
    <name type="scientific">Dysgonomonas capnocytophagoides</name>
    <dbReference type="NCBI Taxonomy" id="45254"/>
    <lineage>
        <taxon>Bacteria</taxon>
        <taxon>Pseudomonadati</taxon>
        <taxon>Bacteroidota</taxon>
        <taxon>Bacteroidia</taxon>
        <taxon>Bacteroidales</taxon>
        <taxon>Dysgonomonadaceae</taxon>
        <taxon>Dysgonomonas</taxon>
    </lineage>
</organism>
<proteinExistence type="predicted"/>
<feature type="signal peptide" evidence="2">
    <location>
        <begin position="1"/>
        <end position="22"/>
    </location>
</feature>
<keyword evidence="2" id="KW-0732">Signal</keyword>
<evidence type="ECO:0000256" key="2">
    <source>
        <dbReference type="SAM" id="SignalP"/>
    </source>
</evidence>
<reference evidence="4 5" key="1">
    <citation type="submission" date="2019-03" db="EMBL/GenBank/DDBJ databases">
        <title>San Antonio Military Medical Center submission to MRSN (WRAIR), pending publication.</title>
        <authorList>
            <person name="Blyth D.M."/>
            <person name="Mccarthy S.L."/>
            <person name="Schall S.E."/>
            <person name="Stam J.A."/>
            <person name="Ong A.C."/>
            <person name="Mcgann P.T."/>
        </authorList>
    </citation>
    <scope>NUCLEOTIDE SEQUENCE [LARGE SCALE GENOMIC DNA]</scope>
    <source>
        <strain evidence="4 5">MRSN571793</strain>
    </source>
</reference>
<dbReference type="SUPFAM" id="SSF52266">
    <property type="entry name" value="SGNH hydrolase"/>
    <property type="match status" value="1"/>
</dbReference>
<dbReference type="GO" id="GO:0005975">
    <property type="term" value="P:carbohydrate metabolic process"/>
    <property type="evidence" value="ECO:0007669"/>
    <property type="project" value="TreeGrafter"/>
</dbReference>
<feature type="domain" description="Sialate O-acetylesterase" evidence="3">
    <location>
        <begin position="422"/>
        <end position="537"/>
    </location>
</feature>
<evidence type="ECO:0000313" key="4">
    <source>
        <dbReference type="EMBL" id="TFD98977.1"/>
    </source>
</evidence>
<gene>
    <name evidence="4" type="ORF">E2605_02500</name>
</gene>
<dbReference type="AlphaFoldDB" id="A0A4Y8L9F7"/>
<dbReference type="Gene3D" id="2.60.40.10">
    <property type="entry name" value="Immunoglobulins"/>
    <property type="match status" value="1"/>
</dbReference>
<keyword evidence="1" id="KW-0378">Hydrolase</keyword>
<dbReference type="InterPro" id="IPR013783">
    <property type="entry name" value="Ig-like_fold"/>
</dbReference>
<name>A0A4Y8L9F7_9BACT</name>
<evidence type="ECO:0000259" key="3">
    <source>
        <dbReference type="Pfam" id="PF03629"/>
    </source>
</evidence>
<dbReference type="Proteomes" id="UP000297861">
    <property type="component" value="Unassembled WGS sequence"/>
</dbReference>
<dbReference type="GO" id="GO:0001681">
    <property type="term" value="F:sialate O-acetylesterase activity"/>
    <property type="evidence" value="ECO:0007669"/>
    <property type="project" value="InterPro"/>
</dbReference>
<dbReference type="InterPro" id="IPR005181">
    <property type="entry name" value="SASA"/>
</dbReference>
<dbReference type="InterPro" id="IPR008979">
    <property type="entry name" value="Galactose-bd-like_sf"/>
</dbReference>
<sequence length="644" mass="71222">MTQINRCFLIVIMSCIALSVSAKISLPAYFSDNMIIQQKSSLVFPGKAEANKNVVVETGWDGKMYTTKSDPNGIWSVAVSTPEAGGPYTISISDGEVFKLTNVLVGEVWLCSGQSNMEMPLAGWGKVLNYEQEIANADYPSIRLLQVKKTTSVVPLVEVQVNMEGWQECTPQSVKEFSSVAYFYARKLWDELKVPVGVIDCTWGGTPAEAWTSFNTLQHVSGYQESVSMLKEAGFDKQTLLSNYQQKIDKHNRDLIGKDKGYVDGRPIWVSQLQQGSDWKEMTLPGNWEAKGLKDFDGIVWFQKEIDIPASWERKPIALSLGMIDDEDITYYNGVEIAKGAGYQTPRNYTIPAALVKKGKGVITVRVADYAGEGGITGNLSAKSGNEIIALSGSWNYQVGMSLKDLTPMPLSPESSGYPTVLYNGMVNPLIKFSIKGAIWYQGESNAERADRYARLFQSMITDWREKWGYEFPFYFVQLANFMAHQEVQPDSKWAALREAQSEALHLKNTGMAVTIDIGEAGDIHPKNKQEVGRRLALLSLSDTYKKSVESRAAYMTDYYVSDGALVLLFNETLPVSSAVKGFIVAGADNVYYPAVATIDGNKIILKSASVKTPLAARYGWADNPECTLKSKSGLPVAPFRTDK</sequence>
<dbReference type="PANTHER" id="PTHR22901">
    <property type="entry name" value="SIALATE O-ACETYLESTERASE"/>
    <property type="match status" value="1"/>
</dbReference>
<dbReference type="SUPFAM" id="SSF49785">
    <property type="entry name" value="Galactose-binding domain-like"/>
    <property type="match status" value="1"/>
</dbReference>